<dbReference type="PIRSF" id="PIRSF500136">
    <property type="entry name" value="UDP_ManNAc_DH"/>
    <property type="match status" value="1"/>
</dbReference>
<protein>
    <submittedName>
        <fullName evidence="6">Nucleotide sugar dehydrogenase</fullName>
    </submittedName>
</protein>
<dbReference type="AlphaFoldDB" id="A0A9Q8YEK2"/>
<dbReference type="Pfam" id="PF00984">
    <property type="entry name" value="UDPG_MGDP_dh"/>
    <property type="match status" value="1"/>
</dbReference>
<dbReference type="InterPro" id="IPR028359">
    <property type="entry name" value="UDP_ManNAc/GlcNAc_DH"/>
</dbReference>
<keyword evidence="3" id="KW-0520">NAD</keyword>
<evidence type="ECO:0000313" key="6">
    <source>
        <dbReference type="EMBL" id="USJ27467.1"/>
    </source>
</evidence>
<dbReference type="Pfam" id="PF03721">
    <property type="entry name" value="UDPG_MGDP_dh_N"/>
    <property type="match status" value="1"/>
</dbReference>
<evidence type="ECO:0000313" key="7">
    <source>
        <dbReference type="Proteomes" id="UP001055460"/>
    </source>
</evidence>
<keyword evidence="6" id="KW-0614">Plasmid</keyword>
<name>A0A9Q8YEK2_ENSAD</name>
<dbReference type="InterPro" id="IPR017476">
    <property type="entry name" value="UDP-Glc/GDP-Man"/>
</dbReference>
<keyword evidence="2" id="KW-0560">Oxidoreductase</keyword>
<dbReference type="SUPFAM" id="SSF52413">
    <property type="entry name" value="UDP-glucose/GDP-mannose dehydrogenase C-terminal domain"/>
    <property type="match status" value="1"/>
</dbReference>
<dbReference type="SMART" id="SM00984">
    <property type="entry name" value="UDPG_MGDP_dh_C"/>
    <property type="match status" value="1"/>
</dbReference>
<gene>
    <name evidence="6" type="ORF">NE863_34090</name>
</gene>
<dbReference type="InterPro" id="IPR036220">
    <property type="entry name" value="UDP-Glc/GDP-Man_DH_C_sf"/>
</dbReference>
<dbReference type="RefSeq" id="WP_089045290.1">
    <property type="nucleotide sequence ID" value="NZ_CAXURO020000003.1"/>
</dbReference>
<evidence type="ECO:0000256" key="1">
    <source>
        <dbReference type="ARBA" id="ARBA00006601"/>
    </source>
</evidence>
<organism evidence="6 7">
    <name type="scientific">Ensifer adhaerens</name>
    <name type="common">Sinorhizobium morelense</name>
    <dbReference type="NCBI Taxonomy" id="106592"/>
    <lineage>
        <taxon>Bacteria</taxon>
        <taxon>Pseudomonadati</taxon>
        <taxon>Pseudomonadota</taxon>
        <taxon>Alphaproteobacteria</taxon>
        <taxon>Hyphomicrobiales</taxon>
        <taxon>Rhizobiaceae</taxon>
        <taxon>Sinorhizobium/Ensifer group</taxon>
        <taxon>Ensifer</taxon>
    </lineage>
</organism>
<dbReference type="InterPro" id="IPR036291">
    <property type="entry name" value="NAD(P)-bd_dom_sf"/>
</dbReference>
<dbReference type="InterPro" id="IPR014026">
    <property type="entry name" value="UDP-Glc/GDP-Man_DH_dimer"/>
</dbReference>
<evidence type="ECO:0000256" key="2">
    <source>
        <dbReference type="ARBA" id="ARBA00023002"/>
    </source>
</evidence>
<sequence>MSGFPVQERIAVVGLGYVGLPVAVAFARVAEHVVGYDISRRRVEALGTGRDDTGEISSSELSATRLTISNDPECLGNATLYVLTVPTPVDKAQRPDFTPLLSACRAVAPHLTPGAMVVLESTVFPGATEEICGPELEHASGLTCGRDFFLGYSPERINPGDRVHRLETIVKVVAGQNMTTLERIATAYGAIIHAGIHRASSIRVAEAAKVIENTQRDINIALMNELAMIFERLAIPTGEVLAAAGTKWNFLPFTPGLVGGHCIGVDPYYLTAKAEEVGYRPEVILAGRRINDGMGRFVAQKAVKLMVEMGIALSTARVGVLGLTFKENVPDLRNSRVPDIVDELRSFGIRALVHDPHCSAHEAKHEYGIALDDLSHFKKLQALILAVPHDTYLANDGEIARMLDRGGVLVDVKGALARVQIPDDIRHWSL</sequence>
<comment type="similarity">
    <text evidence="1 4">Belongs to the UDP-glucose/GDP-mannose dehydrogenase family.</text>
</comment>
<dbReference type="GO" id="GO:0016628">
    <property type="term" value="F:oxidoreductase activity, acting on the CH-CH group of donors, NAD or NADP as acceptor"/>
    <property type="evidence" value="ECO:0007669"/>
    <property type="project" value="InterPro"/>
</dbReference>
<dbReference type="InterPro" id="IPR008927">
    <property type="entry name" value="6-PGluconate_DH-like_C_sf"/>
</dbReference>
<evidence type="ECO:0000256" key="3">
    <source>
        <dbReference type="ARBA" id="ARBA00023027"/>
    </source>
</evidence>
<dbReference type="Proteomes" id="UP001055460">
    <property type="component" value="Plasmid pB"/>
</dbReference>
<proteinExistence type="inferred from homology"/>
<evidence type="ECO:0000259" key="5">
    <source>
        <dbReference type="SMART" id="SM00984"/>
    </source>
</evidence>
<feature type="domain" description="UDP-glucose/GDP-mannose dehydrogenase C-terminal" evidence="5">
    <location>
        <begin position="319"/>
        <end position="418"/>
    </location>
</feature>
<dbReference type="PANTHER" id="PTHR43491">
    <property type="entry name" value="UDP-N-ACETYL-D-MANNOSAMINE DEHYDROGENASE"/>
    <property type="match status" value="1"/>
</dbReference>
<dbReference type="Gene3D" id="3.40.50.720">
    <property type="entry name" value="NAD(P)-binding Rossmann-like Domain"/>
    <property type="match status" value="2"/>
</dbReference>
<dbReference type="InterPro" id="IPR014027">
    <property type="entry name" value="UDP-Glc/GDP-Man_DH_C"/>
</dbReference>
<reference evidence="6" key="1">
    <citation type="submission" date="2022-06" db="EMBL/GenBank/DDBJ databases">
        <title>Physiological and biochemical characterization and genomic elucidation of a strain of the genus Ensifer adhaerens M8 that combines arsenic oxidation and chromium reduction.</title>
        <authorList>
            <person name="Li X."/>
            <person name="Yu c."/>
        </authorList>
    </citation>
    <scope>NUCLEOTIDE SEQUENCE</scope>
    <source>
        <strain evidence="6">M8</strain>
        <plasmid evidence="6">pB</plasmid>
    </source>
</reference>
<dbReference type="GO" id="GO:0000271">
    <property type="term" value="P:polysaccharide biosynthetic process"/>
    <property type="evidence" value="ECO:0007669"/>
    <property type="project" value="InterPro"/>
</dbReference>
<dbReference type="SUPFAM" id="SSF48179">
    <property type="entry name" value="6-phosphogluconate dehydrogenase C-terminal domain-like"/>
    <property type="match status" value="1"/>
</dbReference>
<evidence type="ECO:0000256" key="4">
    <source>
        <dbReference type="PIRNR" id="PIRNR000124"/>
    </source>
</evidence>
<dbReference type="PANTHER" id="PTHR43491:SF2">
    <property type="entry name" value="UDP-N-ACETYL-D-MANNOSAMINE DEHYDROGENASE"/>
    <property type="match status" value="1"/>
</dbReference>
<geneLocation type="plasmid" evidence="6 7">
    <name>pB</name>
</geneLocation>
<dbReference type="InterPro" id="IPR001732">
    <property type="entry name" value="UDP-Glc/GDP-Man_DH_N"/>
</dbReference>
<dbReference type="Pfam" id="PF03720">
    <property type="entry name" value="UDPG_MGDP_dh_C"/>
    <property type="match status" value="1"/>
</dbReference>
<accession>A0A9Q8YEK2</accession>
<dbReference type="PIRSF" id="PIRSF000124">
    <property type="entry name" value="UDPglc_GDPman_dh"/>
    <property type="match status" value="1"/>
</dbReference>
<dbReference type="EMBL" id="CP098809">
    <property type="protein sequence ID" value="USJ27467.1"/>
    <property type="molecule type" value="Genomic_DNA"/>
</dbReference>
<dbReference type="NCBIfam" id="TIGR03026">
    <property type="entry name" value="NDP-sugDHase"/>
    <property type="match status" value="1"/>
</dbReference>
<dbReference type="GO" id="GO:0016616">
    <property type="term" value="F:oxidoreductase activity, acting on the CH-OH group of donors, NAD or NADP as acceptor"/>
    <property type="evidence" value="ECO:0007669"/>
    <property type="project" value="InterPro"/>
</dbReference>
<dbReference type="GO" id="GO:0051287">
    <property type="term" value="F:NAD binding"/>
    <property type="evidence" value="ECO:0007669"/>
    <property type="project" value="InterPro"/>
</dbReference>
<dbReference type="SUPFAM" id="SSF51735">
    <property type="entry name" value="NAD(P)-binding Rossmann-fold domains"/>
    <property type="match status" value="1"/>
</dbReference>